<dbReference type="PROSITE" id="PS01359">
    <property type="entry name" value="ZF_PHD_1"/>
    <property type="match status" value="1"/>
</dbReference>
<dbReference type="PANTHER" id="PTHR19303:SF74">
    <property type="entry name" value="POGO TRANSPOSABLE ELEMENT WITH KRAB DOMAIN"/>
    <property type="match status" value="1"/>
</dbReference>
<evidence type="ECO:0000256" key="8">
    <source>
        <dbReference type="SAM" id="MobiDB-lite"/>
    </source>
</evidence>
<dbReference type="InterPro" id="IPR007889">
    <property type="entry name" value="HTH_Psq"/>
</dbReference>
<dbReference type="EMBL" id="OV121142">
    <property type="protein sequence ID" value="CAH0549892.1"/>
    <property type="molecule type" value="Genomic_DNA"/>
</dbReference>
<dbReference type="GO" id="GO:0003677">
    <property type="term" value="F:DNA binding"/>
    <property type="evidence" value="ECO:0007669"/>
    <property type="project" value="UniProtKB-KW"/>
</dbReference>
<comment type="subcellular location">
    <subcellularLocation>
        <location evidence="1">Nucleus</location>
    </subcellularLocation>
</comment>
<dbReference type="InterPro" id="IPR009057">
    <property type="entry name" value="Homeodomain-like_sf"/>
</dbReference>
<name>A0A9P0AUH6_BRAAE</name>
<sequence>MEPHRVSVEPQRKRRRLAMAPKRNKVKNQTKTQKTKRKMFAYSQDGLRRALIQIQENGMGIREASREFAVPKTTLQDRLKGKVPEIPMKTGPPPRLTVAGENEIVQWLINIAKCGFPIRKIDLISTVQKILKDCGKETLFKDGKPGQKWYLNFLRRHPEISLREAETITKARALITEESIRLWFRNLRMYLTQNNCIDILDDPSRILNGDESGFPLCPKTGKVLGPRGYKNLYKIKTGSDKENVTVLVQGSHQQNETKFPDFSRPPKAIVENMPPSWVLGKSESGWMRSDVFFEYIANDFNKWVDENKLKRPILLLVDGHRSHMSLPFSQFCDANKIILYALPPNTTHMLQPADVSVFRPLKQQWKNTVAQWQSEPENLNRSITKVNFCPVFNEALKSSDMTISIKNGFKRCGLFPFDPNNVDYTKCVKNTLEEQHALNSTRIAENEVIITDADFRAAEKIIKKIESNLETYGINTEVILNEIKFLEDEMRQSNVSFGTFVADAEQAASSISVDPIMDISVTEDVLIDEPEIPPLMQILTPEIVVGEEKTLTDSADQLVNLIEGASTNELEKQSPVFVLIESNISSKTEEPAKNSIVYMAEGVETIEYQGHSSLDSILDKPNPSAKILSVEADPVVHVTEDVRTNQHERQASPARTDSSRKTTVVEETSVTNDLVQPIEETASCSNVENNKREPLLSLQGAFKQHLVFPVALDKKKEVKEKLPSAISGEAWREYFAKKENDANHKLNEKKKRKEERGLKKQNKKLKTGKVRKNVGKKQVPNKPTKKKIKCSLCDDELVSDAEEEGERNIGCDFCQRWYHLHCTELNDLPYSVVATMDYKCNFC</sequence>
<evidence type="ECO:0000256" key="5">
    <source>
        <dbReference type="ARBA" id="ARBA00023125"/>
    </source>
</evidence>
<evidence type="ECO:0000256" key="4">
    <source>
        <dbReference type="ARBA" id="ARBA00022833"/>
    </source>
</evidence>
<feature type="compositionally biased region" description="Basic residues" evidence="8">
    <location>
        <begin position="747"/>
        <end position="775"/>
    </location>
</feature>
<dbReference type="SMART" id="SM00674">
    <property type="entry name" value="CENPB"/>
    <property type="match status" value="1"/>
</dbReference>
<dbReference type="InterPro" id="IPR050863">
    <property type="entry name" value="CenT-Element_Derived"/>
</dbReference>
<dbReference type="GO" id="GO:0008270">
    <property type="term" value="F:zinc ion binding"/>
    <property type="evidence" value="ECO:0007669"/>
    <property type="project" value="UniProtKB-KW"/>
</dbReference>
<feature type="region of interest" description="Disordered" evidence="8">
    <location>
        <begin position="644"/>
        <end position="668"/>
    </location>
</feature>
<evidence type="ECO:0000313" key="12">
    <source>
        <dbReference type="Proteomes" id="UP001154078"/>
    </source>
</evidence>
<organism evidence="11 12">
    <name type="scientific">Brassicogethes aeneus</name>
    <name type="common">Rape pollen beetle</name>
    <name type="synonym">Meligethes aeneus</name>
    <dbReference type="NCBI Taxonomy" id="1431903"/>
    <lineage>
        <taxon>Eukaryota</taxon>
        <taxon>Metazoa</taxon>
        <taxon>Ecdysozoa</taxon>
        <taxon>Arthropoda</taxon>
        <taxon>Hexapoda</taxon>
        <taxon>Insecta</taxon>
        <taxon>Pterygota</taxon>
        <taxon>Neoptera</taxon>
        <taxon>Endopterygota</taxon>
        <taxon>Coleoptera</taxon>
        <taxon>Polyphaga</taxon>
        <taxon>Cucujiformia</taxon>
        <taxon>Nitidulidae</taxon>
        <taxon>Meligethinae</taxon>
        <taxon>Brassicogethes</taxon>
    </lineage>
</organism>
<dbReference type="Proteomes" id="UP001154078">
    <property type="component" value="Chromosome 11"/>
</dbReference>
<dbReference type="Gene3D" id="3.30.420.10">
    <property type="entry name" value="Ribonuclease H-like superfamily/Ribonuclease H"/>
    <property type="match status" value="1"/>
</dbReference>
<dbReference type="Gene3D" id="1.10.10.60">
    <property type="entry name" value="Homeodomain-like"/>
    <property type="match status" value="1"/>
</dbReference>
<gene>
    <name evidence="11" type="ORF">MELIAE_LOCUS2901</name>
</gene>
<proteinExistence type="predicted"/>
<dbReference type="InterPro" id="IPR004875">
    <property type="entry name" value="DDE_SF_endonuclease_dom"/>
</dbReference>
<dbReference type="Pfam" id="PF05225">
    <property type="entry name" value="HTH_psq"/>
    <property type="match status" value="1"/>
</dbReference>
<keyword evidence="6" id="KW-0539">Nucleus</keyword>
<feature type="domain" description="PHD-type" evidence="9">
    <location>
        <begin position="787"/>
        <end position="843"/>
    </location>
</feature>
<feature type="domain" description="HTH CENPB-type" evidence="10">
    <location>
        <begin position="88"/>
        <end position="163"/>
    </location>
</feature>
<keyword evidence="4" id="KW-0862">Zinc</keyword>
<dbReference type="PROSITE" id="PS50016">
    <property type="entry name" value="ZF_PHD_2"/>
    <property type="match status" value="1"/>
</dbReference>
<evidence type="ECO:0000256" key="1">
    <source>
        <dbReference type="ARBA" id="ARBA00004123"/>
    </source>
</evidence>
<keyword evidence="2" id="KW-0479">Metal-binding</keyword>
<accession>A0A9P0AUH6</accession>
<protein>
    <submittedName>
        <fullName evidence="11">Uncharacterized protein</fullName>
    </submittedName>
</protein>
<dbReference type="GO" id="GO:0005634">
    <property type="term" value="C:nucleus"/>
    <property type="evidence" value="ECO:0007669"/>
    <property type="project" value="UniProtKB-SubCell"/>
</dbReference>
<evidence type="ECO:0000259" key="10">
    <source>
        <dbReference type="PROSITE" id="PS51253"/>
    </source>
</evidence>
<evidence type="ECO:0000256" key="6">
    <source>
        <dbReference type="ARBA" id="ARBA00023242"/>
    </source>
</evidence>
<keyword evidence="5" id="KW-0238">DNA-binding</keyword>
<dbReference type="SUPFAM" id="SSF57903">
    <property type="entry name" value="FYVE/PHD zinc finger"/>
    <property type="match status" value="1"/>
</dbReference>
<dbReference type="SUPFAM" id="SSF46689">
    <property type="entry name" value="Homeodomain-like"/>
    <property type="match status" value="1"/>
</dbReference>
<dbReference type="Gene3D" id="3.30.40.10">
    <property type="entry name" value="Zinc/RING finger domain, C3HC4 (zinc finger)"/>
    <property type="match status" value="1"/>
</dbReference>
<evidence type="ECO:0000256" key="3">
    <source>
        <dbReference type="ARBA" id="ARBA00022771"/>
    </source>
</evidence>
<evidence type="ECO:0000313" key="11">
    <source>
        <dbReference type="EMBL" id="CAH0549892.1"/>
    </source>
</evidence>
<dbReference type="PROSITE" id="PS51253">
    <property type="entry name" value="HTH_CENPB"/>
    <property type="match status" value="1"/>
</dbReference>
<dbReference type="InterPro" id="IPR019787">
    <property type="entry name" value="Znf_PHD-finger"/>
</dbReference>
<dbReference type="InterPro" id="IPR036397">
    <property type="entry name" value="RNaseH_sf"/>
</dbReference>
<evidence type="ECO:0000256" key="7">
    <source>
        <dbReference type="PROSITE-ProRule" id="PRU00146"/>
    </source>
</evidence>
<dbReference type="Pfam" id="PF03184">
    <property type="entry name" value="DDE_1"/>
    <property type="match status" value="1"/>
</dbReference>
<dbReference type="PANTHER" id="PTHR19303">
    <property type="entry name" value="TRANSPOSON"/>
    <property type="match status" value="1"/>
</dbReference>
<keyword evidence="12" id="KW-1185">Reference proteome</keyword>
<reference evidence="11" key="1">
    <citation type="submission" date="2021-12" db="EMBL/GenBank/DDBJ databases">
        <authorList>
            <person name="King R."/>
        </authorList>
    </citation>
    <scope>NUCLEOTIDE SEQUENCE</scope>
</reference>
<keyword evidence="3 7" id="KW-0863">Zinc-finger</keyword>
<dbReference type="OrthoDB" id="6768517at2759"/>
<dbReference type="InterPro" id="IPR019786">
    <property type="entry name" value="Zinc_finger_PHD-type_CS"/>
</dbReference>
<dbReference type="Pfam" id="PF00628">
    <property type="entry name" value="PHD"/>
    <property type="match status" value="1"/>
</dbReference>
<feature type="region of interest" description="Disordered" evidence="8">
    <location>
        <begin position="742"/>
        <end position="782"/>
    </location>
</feature>
<dbReference type="InterPro" id="IPR013083">
    <property type="entry name" value="Znf_RING/FYVE/PHD"/>
</dbReference>
<evidence type="ECO:0000256" key="2">
    <source>
        <dbReference type="ARBA" id="ARBA00022723"/>
    </source>
</evidence>
<evidence type="ECO:0000259" key="9">
    <source>
        <dbReference type="PROSITE" id="PS50016"/>
    </source>
</evidence>
<dbReference type="InterPro" id="IPR011011">
    <property type="entry name" value="Znf_FYVE_PHD"/>
</dbReference>
<dbReference type="InterPro" id="IPR006600">
    <property type="entry name" value="HTH_CenpB_DNA-bd_dom"/>
</dbReference>
<dbReference type="AlphaFoldDB" id="A0A9P0AUH6"/>